<proteinExistence type="predicted"/>
<dbReference type="STRING" id="211114.SAMN04489726_0306"/>
<feature type="transmembrane region" description="Helical" evidence="1">
    <location>
        <begin position="59"/>
        <end position="86"/>
    </location>
</feature>
<evidence type="ECO:0000313" key="3">
    <source>
        <dbReference type="Proteomes" id="UP000183376"/>
    </source>
</evidence>
<organism evidence="2 3">
    <name type="scientific">Allokutzneria albata</name>
    <name type="common">Kibdelosporangium albatum</name>
    <dbReference type="NCBI Taxonomy" id="211114"/>
    <lineage>
        <taxon>Bacteria</taxon>
        <taxon>Bacillati</taxon>
        <taxon>Actinomycetota</taxon>
        <taxon>Actinomycetes</taxon>
        <taxon>Pseudonocardiales</taxon>
        <taxon>Pseudonocardiaceae</taxon>
        <taxon>Allokutzneria</taxon>
    </lineage>
</organism>
<dbReference type="Proteomes" id="UP000183376">
    <property type="component" value="Chromosome I"/>
</dbReference>
<name>A0A1G9R8Y5_ALLAB</name>
<evidence type="ECO:0000256" key="1">
    <source>
        <dbReference type="SAM" id="Phobius"/>
    </source>
</evidence>
<dbReference type="AlphaFoldDB" id="A0A1G9R8Y5"/>
<keyword evidence="1" id="KW-0812">Transmembrane</keyword>
<accession>A0A1G9R8Y5</accession>
<keyword evidence="3" id="KW-1185">Reference proteome</keyword>
<evidence type="ECO:0000313" key="2">
    <source>
        <dbReference type="EMBL" id="SDM19746.1"/>
    </source>
</evidence>
<gene>
    <name evidence="2" type="ORF">SAMN04489726_0306</name>
</gene>
<dbReference type="RefSeq" id="WP_030429251.1">
    <property type="nucleotide sequence ID" value="NZ_JOEF01000006.1"/>
</dbReference>
<keyword evidence="1" id="KW-0472">Membrane</keyword>
<dbReference type="EMBL" id="LT629701">
    <property type="protein sequence ID" value="SDM19746.1"/>
    <property type="molecule type" value="Genomic_DNA"/>
</dbReference>
<keyword evidence="1" id="KW-1133">Transmembrane helix</keyword>
<protein>
    <submittedName>
        <fullName evidence="2">Uncharacterized protein</fullName>
    </submittedName>
</protein>
<sequence>MSAPVQAYRYGPTARVPQRRRRAAQLQRAALRARPTHVTHPAESCYCPECYRPTSAGDVLFGIVGGLLLAGLIVGSGWLFGFYNLFA</sequence>
<reference evidence="2 3" key="1">
    <citation type="submission" date="2016-10" db="EMBL/GenBank/DDBJ databases">
        <authorList>
            <person name="de Groot N.N."/>
        </authorList>
    </citation>
    <scope>NUCLEOTIDE SEQUENCE [LARGE SCALE GENOMIC DNA]</scope>
    <source>
        <strain evidence="2 3">DSM 44149</strain>
    </source>
</reference>